<evidence type="ECO:0000256" key="4">
    <source>
        <dbReference type="PROSITE-ProRule" id="PRU00453"/>
    </source>
</evidence>
<keyword evidence="1" id="KW-0479">Metal-binding</keyword>
<keyword evidence="2 4" id="KW-0863">Zinc-finger</keyword>
<evidence type="ECO:0000256" key="3">
    <source>
        <dbReference type="ARBA" id="ARBA00022833"/>
    </source>
</evidence>
<dbReference type="GO" id="GO:0006338">
    <property type="term" value="P:chromatin remodeling"/>
    <property type="evidence" value="ECO:0007669"/>
    <property type="project" value="InterPro"/>
</dbReference>
<dbReference type="InterPro" id="IPR007529">
    <property type="entry name" value="Znf_HIT"/>
</dbReference>
<dbReference type="GO" id="GO:0005634">
    <property type="term" value="C:nucleus"/>
    <property type="evidence" value="ECO:0007669"/>
    <property type="project" value="UniProtKB-ARBA"/>
</dbReference>
<evidence type="ECO:0000313" key="6">
    <source>
        <dbReference type="EMBL" id="CCI42802.1"/>
    </source>
</evidence>
<reference evidence="6 7" key="1">
    <citation type="submission" date="2012-05" db="EMBL/GenBank/DDBJ databases">
        <title>Recombination and specialization in a pathogen metapopulation.</title>
        <authorList>
            <person name="Gardiner A."/>
            <person name="Kemen E."/>
            <person name="Schultz-Larsen T."/>
            <person name="MacLean D."/>
            <person name="Van Oosterhout C."/>
            <person name="Jones J.D.G."/>
        </authorList>
    </citation>
    <scope>NUCLEOTIDE SEQUENCE [LARGE SCALE GENOMIC DNA]</scope>
    <source>
        <strain evidence="6 7">Ac Nc2</strain>
    </source>
</reference>
<evidence type="ECO:0000256" key="1">
    <source>
        <dbReference type="ARBA" id="ARBA00022723"/>
    </source>
</evidence>
<dbReference type="OrthoDB" id="74807at2759"/>
<feature type="domain" description="HIT-type" evidence="5">
    <location>
        <begin position="183"/>
        <end position="215"/>
    </location>
</feature>
<dbReference type="CDD" id="cd21437">
    <property type="entry name" value="zf-HIT_ZNHIT1_like"/>
    <property type="match status" value="1"/>
</dbReference>
<dbReference type="AlphaFoldDB" id="A0A024G906"/>
<protein>
    <recommendedName>
        <fullName evidence="5">HIT-type domain-containing protein</fullName>
    </recommendedName>
</protein>
<dbReference type="InterPro" id="IPR039723">
    <property type="entry name" value="Vps71/ZNHIT1"/>
</dbReference>
<dbReference type="PROSITE" id="PS51083">
    <property type="entry name" value="ZF_HIT"/>
    <property type="match status" value="1"/>
</dbReference>
<name>A0A024G906_9STRA</name>
<dbReference type="PANTHER" id="PTHR13093">
    <property type="entry name" value="ZINC FINGER HIT DOMAIN CONTAINING PROTEIN 1"/>
    <property type="match status" value="1"/>
</dbReference>
<evidence type="ECO:0000259" key="5">
    <source>
        <dbReference type="PROSITE" id="PS51083"/>
    </source>
</evidence>
<evidence type="ECO:0000256" key="2">
    <source>
        <dbReference type="ARBA" id="ARBA00022771"/>
    </source>
</evidence>
<evidence type="ECO:0000313" key="7">
    <source>
        <dbReference type="Proteomes" id="UP000053237"/>
    </source>
</evidence>
<dbReference type="Pfam" id="PF04438">
    <property type="entry name" value="zf-HIT"/>
    <property type="match status" value="1"/>
</dbReference>
<accession>A0A024G906</accession>
<dbReference type="GO" id="GO:0008270">
    <property type="term" value="F:zinc ion binding"/>
    <property type="evidence" value="ECO:0007669"/>
    <property type="project" value="UniProtKB-UniRule"/>
</dbReference>
<organism evidence="6 7">
    <name type="scientific">Albugo candida</name>
    <dbReference type="NCBI Taxonomy" id="65357"/>
    <lineage>
        <taxon>Eukaryota</taxon>
        <taxon>Sar</taxon>
        <taxon>Stramenopiles</taxon>
        <taxon>Oomycota</taxon>
        <taxon>Peronosporomycetes</taxon>
        <taxon>Albuginales</taxon>
        <taxon>Albuginaceae</taxon>
        <taxon>Albugo</taxon>
    </lineage>
</organism>
<dbReference type="EMBL" id="CAIX01000039">
    <property type="protein sequence ID" value="CCI42802.1"/>
    <property type="molecule type" value="Genomic_DNA"/>
</dbReference>
<keyword evidence="7" id="KW-1185">Reference proteome</keyword>
<proteinExistence type="predicted"/>
<dbReference type="InParanoid" id="A0A024G906"/>
<sequence>MGKFHDGKRRWNETIAAQAFKNAPAAALSAQKRYSGRTTKLSKTMKHVDEETRAIVRNARLESLEADNYGIDEADCITDQADLKDELYIDEKVKAVPKNNSPRVSKKPRDKIEKLLKARYPAKRLAQLVFEEFGHSEASFLASLSRKSSADQSNERYKSIWSSAPNYLTAAAKPSTTPARHFCCICGYFASYSCTRCGSRFCRIKCGDQHKKTGCLKFGL</sequence>
<comment type="caution">
    <text evidence="6">The sequence shown here is derived from an EMBL/GenBank/DDBJ whole genome shotgun (WGS) entry which is preliminary data.</text>
</comment>
<keyword evidence="3" id="KW-0862">Zinc</keyword>
<dbReference type="STRING" id="65357.A0A024G906"/>
<gene>
    <name evidence="6" type="ORF">BN9_035860</name>
</gene>
<dbReference type="Proteomes" id="UP000053237">
    <property type="component" value="Unassembled WGS sequence"/>
</dbReference>